<gene>
    <name evidence="2" type="ORF">ANCCAN_16380</name>
</gene>
<comment type="caution">
    <text evidence="2">The sequence shown here is derived from an EMBL/GenBank/DDBJ whole genome shotgun (WGS) entry which is preliminary data.</text>
</comment>
<reference evidence="2 3" key="1">
    <citation type="submission" date="2014-10" db="EMBL/GenBank/DDBJ databases">
        <title>Draft genome of the hookworm Ancylostoma caninum.</title>
        <authorList>
            <person name="Mitreva M."/>
        </authorList>
    </citation>
    <scope>NUCLEOTIDE SEQUENCE [LARGE SCALE GENOMIC DNA]</scope>
    <source>
        <strain evidence="2 3">Baltimore</strain>
    </source>
</reference>
<evidence type="ECO:0000256" key="1">
    <source>
        <dbReference type="SAM" id="MobiDB-lite"/>
    </source>
</evidence>
<accession>A0A368G504</accession>
<keyword evidence="3" id="KW-1185">Reference proteome</keyword>
<name>A0A368G504_ANCCA</name>
<evidence type="ECO:0000313" key="3">
    <source>
        <dbReference type="Proteomes" id="UP000252519"/>
    </source>
</evidence>
<evidence type="ECO:0000313" key="2">
    <source>
        <dbReference type="EMBL" id="RCN37717.1"/>
    </source>
</evidence>
<dbReference type="OrthoDB" id="10473318at2759"/>
<dbReference type="EMBL" id="JOJR01000448">
    <property type="protein sequence ID" value="RCN37717.1"/>
    <property type="molecule type" value="Genomic_DNA"/>
</dbReference>
<feature type="region of interest" description="Disordered" evidence="1">
    <location>
        <begin position="69"/>
        <end position="95"/>
    </location>
</feature>
<sequence>MAGESLKKKFEDFLVEKVFGKAAKYFVPEQRAARENEDAVKDEAKILAKNSCPGVTEVEAEDGTWILYNKTSPGDGDVKNGGNEEADERSTEEATIQCEHERSYYRFLKLIPGKVPH</sequence>
<protein>
    <submittedName>
        <fullName evidence="2">Uncharacterized protein</fullName>
    </submittedName>
</protein>
<dbReference type="AlphaFoldDB" id="A0A368G504"/>
<organism evidence="2 3">
    <name type="scientific">Ancylostoma caninum</name>
    <name type="common">Dog hookworm</name>
    <dbReference type="NCBI Taxonomy" id="29170"/>
    <lineage>
        <taxon>Eukaryota</taxon>
        <taxon>Metazoa</taxon>
        <taxon>Ecdysozoa</taxon>
        <taxon>Nematoda</taxon>
        <taxon>Chromadorea</taxon>
        <taxon>Rhabditida</taxon>
        <taxon>Rhabditina</taxon>
        <taxon>Rhabditomorpha</taxon>
        <taxon>Strongyloidea</taxon>
        <taxon>Ancylostomatidae</taxon>
        <taxon>Ancylostomatinae</taxon>
        <taxon>Ancylostoma</taxon>
    </lineage>
</organism>
<proteinExistence type="predicted"/>
<dbReference type="Proteomes" id="UP000252519">
    <property type="component" value="Unassembled WGS sequence"/>
</dbReference>